<dbReference type="AlphaFoldDB" id="G3TYS0"/>
<dbReference type="OMA" id="SSCWYFR"/>
<comment type="subcellular location">
    <subcellularLocation>
        <location evidence="2">Nucleus</location>
    </subcellularLocation>
</comment>
<dbReference type="SMART" id="SM00431">
    <property type="entry name" value="SCAN"/>
    <property type="match status" value="1"/>
</dbReference>
<dbReference type="InterPro" id="IPR050916">
    <property type="entry name" value="SCAN-C2H2_zinc_finger"/>
</dbReference>
<dbReference type="CDD" id="cd07936">
    <property type="entry name" value="SCAN"/>
    <property type="match status" value="1"/>
</dbReference>
<proteinExistence type="predicted"/>
<reference evidence="5 6" key="1">
    <citation type="submission" date="2009-06" db="EMBL/GenBank/DDBJ databases">
        <title>The Genome Sequence of Loxodonta africana (African elephant).</title>
        <authorList>
            <person name="Di Palma F."/>
            <person name="Heiman D."/>
            <person name="Young S."/>
            <person name="Johnson J."/>
            <person name="Lander E.S."/>
            <person name="Lindblad-Toh K."/>
        </authorList>
    </citation>
    <scope>NUCLEOTIDE SEQUENCE [LARGE SCALE GENOMIC DNA]</scope>
    <source>
        <strain evidence="5 6">Isolate ISIS603380</strain>
    </source>
</reference>
<reference evidence="5" key="2">
    <citation type="submission" date="2025-08" db="UniProtKB">
        <authorList>
            <consortium name="Ensembl"/>
        </authorList>
    </citation>
    <scope>IDENTIFICATION</scope>
    <source>
        <strain evidence="5">Isolate ISIS603380</strain>
    </source>
</reference>
<dbReference type="Pfam" id="PF02023">
    <property type="entry name" value="SCAN"/>
    <property type="match status" value="1"/>
</dbReference>
<dbReference type="Ensembl" id="ENSLAFT00000033682.1">
    <property type="protein sequence ID" value="ENSLAFP00000020728.1"/>
    <property type="gene ID" value="ENSLAFG00000031274.1"/>
</dbReference>
<evidence type="ECO:0000313" key="5">
    <source>
        <dbReference type="Ensembl" id="ENSLAFP00000020728.1"/>
    </source>
</evidence>
<feature type="compositionally biased region" description="Polar residues" evidence="3">
    <location>
        <begin position="37"/>
        <end position="46"/>
    </location>
</feature>
<dbReference type="eggNOG" id="KOG1721">
    <property type="taxonomic scope" value="Eukaryota"/>
</dbReference>
<dbReference type="PROSITE" id="PS50804">
    <property type="entry name" value="SCAN_BOX"/>
    <property type="match status" value="1"/>
</dbReference>
<evidence type="ECO:0000256" key="2">
    <source>
        <dbReference type="PROSITE-ProRule" id="PRU00187"/>
    </source>
</evidence>
<dbReference type="SUPFAM" id="SSF47353">
    <property type="entry name" value="Retrovirus capsid dimerization domain-like"/>
    <property type="match status" value="1"/>
</dbReference>
<name>G3TYS0_LOXAF</name>
<dbReference type="InterPro" id="IPR003309">
    <property type="entry name" value="SCAN_dom"/>
</dbReference>
<keyword evidence="6" id="KW-1185">Reference proteome</keyword>
<feature type="compositionally biased region" description="Basic and acidic residues" evidence="3">
    <location>
        <begin position="25"/>
        <end position="36"/>
    </location>
</feature>
<organism evidence="5 6">
    <name type="scientific">Loxodonta africana</name>
    <name type="common">African elephant</name>
    <dbReference type="NCBI Taxonomy" id="9785"/>
    <lineage>
        <taxon>Eukaryota</taxon>
        <taxon>Metazoa</taxon>
        <taxon>Chordata</taxon>
        <taxon>Craniata</taxon>
        <taxon>Vertebrata</taxon>
        <taxon>Euteleostomi</taxon>
        <taxon>Mammalia</taxon>
        <taxon>Eutheria</taxon>
        <taxon>Afrotheria</taxon>
        <taxon>Proboscidea</taxon>
        <taxon>Elephantidae</taxon>
        <taxon>Loxodonta</taxon>
    </lineage>
</organism>
<evidence type="ECO:0000256" key="3">
    <source>
        <dbReference type="SAM" id="MobiDB-lite"/>
    </source>
</evidence>
<dbReference type="HOGENOM" id="CLU_002678_53_5_1"/>
<dbReference type="GO" id="GO:0005634">
    <property type="term" value="C:nucleus"/>
    <property type="evidence" value="ECO:0007669"/>
    <property type="project" value="UniProtKB-SubCell"/>
</dbReference>
<dbReference type="InParanoid" id="G3TYS0"/>
<dbReference type="Gene3D" id="1.10.4020.10">
    <property type="entry name" value="DNA breaking-rejoining enzymes"/>
    <property type="match status" value="1"/>
</dbReference>
<sequence>MMMGVLKVAACWWNPQMRSVLETKGSVKESSSESKKFTPQTNSLDPESSRQHFRSFYYPEAVGPLQVVSQLQELCHRWLRPEIHSKERVLELLVLEQFLAILPRELQTQIQKHHPQSIEEAVALVQHFQGKSDQRRNEVRRKIPDIYNEIGYRWD</sequence>
<dbReference type="Proteomes" id="UP000007646">
    <property type="component" value="Unassembled WGS sequence"/>
</dbReference>
<keyword evidence="1 2" id="KW-0539">Nucleus</keyword>
<evidence type="ECO:0000256" key="1">
    <source>
        <dbReference type="ARBA" id="ARBA00023242"/>
    </source>
</evidence>
<evidence type="ECO:0000259" key="4">
    <source>
        <dbReference type="PROSITE" id="PS50804"/>
    </source>
</evidence>
<dbReference type="InterPro" id="IPR038269">
    <property type="entry name" value="SCAN_sf"/>
</dbReference>
<dbReference type="GeneTree" id="ENSGT00940000162456"/>
<protein>
    <recommendedName>
        <fullName evidence="4">SCAN box domain-containing protein</fullName>
    </recommendedName>
</protein>
<evidence type="ECO:0000313" key="6">
    <source>
        <dbReference type="Proteomes" id="UP000007646"/>
    </source>
</evidence>
<accession>G3TYS0</accession>
<dbReference type="FunFam" id="1.10.4020.10:FF:000001">
    <property type="entry name" value="zinc finger protein 263 isoform X1"/>
    <property type="match status" value="1"/>
</dbReference>
<feature type="region of interest" description="Disordered" evidence="3">
    <location>
        <begin position="24"/>
        <end position="48"/>
    </location>
</feature>
<reference evidence="5" key="3">
    <citation type="submission" date="2025-09" db="UniProtKB">
        <authorList>
            <consortium name="Ensembl"/>
        </authorList>
    </citation>
    <scope>IDENTIFICATION</scope>
    <source>
        <strain evidence="5">Isolate ISIS603380</strain>
    </source>
</reference>
<dbReference type="PANTHER" id="PTHR45935:SF24">
    <property type="entry name" value="SCAN BOX DOMAIN-CONTAINING PROTEIN"/>
    <property type="match status" value="1"/>
</dbReference>
<feature type="domain" description="SCAN box" evidence="4">
    <location>
        <begin position="50"/>
        <end position="129"/>
    </location>
</feature>
<dbReference type="PANTHER" id="PTHR45935">
    <property type="entry name" value="PROTEIN ZBED8-RELATED"/>
    <property type="match status" value="1"/>
</dbReference>